<dbReference type="Proteomes" id="UP001515500">
    <property type="component" value="Chromosome 7"/>
</dbReference>
<feature type="transmembrane region" description="Helical" evidence="10">
    <location>
        <begin position="435"/>
        <end position="458"/>
    </location>
</feature>
<keyword evidence="4 10" id="KW-0812">Transmembrane</keyword>
<feature type="transmembrane region" description="Helical" evidence="10">
    <location>
        <begin position="601"/>
        <end position="622"/>
    </location>
</feature>
<feature type="transmembrane region" description="Helical" evidence="10">
    <location>
        <begin position="528"/>
        <end position="550"/>
    </location>
</feature>
<evidence type="ECO:0000256" key="9">
    <source>
        <dbReference type="SAM" id="MobiDB-lite"/>
    </source>
</evidence>
<dbReference type="RefSeq" id="XP_039129051.1">
    <property type="nucleotide sequence ID" value="XM_039273117.1"/>
</dbReference>
<dbReference type="NCBIfam" id="TIGR00727">
    <property type="entry name" value="ISP4_OPT"/>
    <property type="match status" value="1"/>
</dbReference>
<feature type="compositionally biased region" description="Low complexity" evidence="9">
    <location>
        <begin position="1"/>
        <end position="17"/>
    </location>
</feature>
<feature type="transmembrane region" description="Helical" evidence="10">
    <location>
        <begin position="65"/>
        <end position="84"/>
    </location>
</feature>
<dbReference type="AlphaFoldDB" id="A0AB40BP29"/>
<keyword evidence="11" id="KW-1185">Reference proteome</keyword>
<dbReference type="GeneID" id="120265237"/>
<feature type="transmembrane region" description="Helical" evidence="10">
    <location>
        <begin position="241"/>
        <end position="264"/>
    </location>
</feature>
<dbReference type="InterPro" id="IPR004813">
    <property type="entry name" value="OPT"/>
</dbReference>
<evidence type="ECO:0000256" key="8">
    <source>
        <dbReference type="ARBA" id="ARBA00023136"/>
    </source>
</evidence>
<feature type="transmembrane region" description="Helical" evidence="10">
    <location>
        <begin position="302"/>
        <end position="327"/>
    </location>
</feature>
<keyword evidence="5" id="KW-0571">Peptide transport</keyword>
<dbReference type="GO" id="GO:0015031">
    <property type="term" value="P:protein transport"/>
    <property type="evidence" value="ECO:0007669"/>
    <property type="project" value="UniProtKB-KW"/>
</dbReference>
<dbReference type="InterPro" id="IPR004648">
    <property type="entry name" value="Oligpept_transpt"/>
</dbReference>
<sequence length="738" mass="83001">MGKNHQTQTMHTYNNNTHTDHHLTCSSSSSSSLVDEPKESPIEQVRHTVPTTDDPMMPVLTFRTWVLGISASLVINLTITFFGFRQNPMVMSTTLTQILMLPIGRIMASTLPARQVKIPWVGFSFSLNPGPFNIKEHVLADTLSVGGGYPFSLHIVTLKKVFFEQNINIIPSFMMIISTQLLGYGIAGLFNKLLVQSPYMWWPTTLSTVSMFRALHETEEVKLKGKSSKFQLLIMAGISSFAYYIIPNFFFPSLTALSMVCWIWKRSITAQQIGSGLHGLGLGSIAFDWNAISGFLGSPMSLPLFTIMNTMAGFVLMLYIIVPISYWSNLFESKRFPIFSSDVFDYDGQNYNVSRVLNPITNQLDVEAYNNYSKLYQSITYVLKSGFGFAAAVATLTHVALFYGRSLWQQFIHAYKNEEGDVHNHLMRKYKAIPMWWYCVMLPFWGLLLACALVLLFLPALGVILAISGNATDTNIVEELIISYLYPGRPFANMTFNSYATMSRSNAFSLLSQLKVGHYMKIPPRSMFIAQIAGTLIATLICFFFNWWIISSINNICHLEKLPKGSPWTCPSERIRYTNTINWGIIGPQHLYYPDGLYSSIYYFFLIGLIMPIITWLLTLAFPAKKWLRSINFPIMFSAGASVLPATAVTFWSWFVTGVFFHFVLSKRFGDEWMEKGFLLSAALESGCAIAGLLLSATLQLGGVYGISWWGMDLDDHCPLAHCPTTPGIEVDGCPTLY</sequence>
<feature type="transmembrane region" description="Helical" evidence="10">
    <location>
        <begin position="276"/>
        <end position="296"/>
    </location>
</feature>
<protein>
    <submittedName>
        <fullName evidence="12">Oligopeptide transporter 5-like</fullName>
    </submittedName>
</protein>
<feature type="transmembrane region" description="Helical" evidence="10">
    <location>
        <begin position="677"/>
        <end position="699"/>
    </location>
</feature>
<keyword evidence="6" id="KW-0653">Protein transport</keyword>
<feature type="transmembrane region" description="Helical" evidence="10">
    <location>
        <begin position="381"/>
        <end position="403"/>
    </location>
</feature>
<dbReference type="PANTHER" id="PTHR22601">
    <property type="entry name" value="ISP4 LIKE PROTEIN"/>
    <property type="match status" value="1"/>
</dbReference>
<feature type="region of interest" description="Disordered" evidence="9">
    <location>
        <begin position="1"/>
        <end position="41"/>
    </location>
</feature>
<name>A0AB40BP29_DIOCR</name>
<dbReference type="NCBIfam" id="TIGR00728">
    <property type="entry name" value="OPT_sfam"/>
    <property type="match status" value="1"/>
</dbReference>
<proteinExistence type="inferred from homology"/>
<evidence type="ECO:0000256" key="1">
    <source>
        <dbReference type="ARBA" id="ARBA00004141"/>
    </source>
</evidence>
<keyword evidence="8 10" id="KW-0472">Membrane</keyword>
<evidence type="ECO:0000256" key="7">
    <source>
        <dbReference type="ARBA" id="ARBA00022989"/>
    </source>
</evidence>
<gene>
    <name evidence="12" type="primary">LOC120265237</name>
</gene>
<dbReference type="Pfam" id="PF03169">
    <property type="entry name" value="OPT"/>
    <property type="match status" value="1"/>
</dbReference>
<evidence type="ECO:0000256" key="6">
    <source>
        <dbReference type="ARBA" id="ARBA00022927"/>
    </source>
</evidence>
<comment type="subcellular location">
    <subcellularLocation>
        <location evidence="1">Membrane</location>
        <topology evidence="1">Multi-pass membrane protein</topology>
    </subcellularLocation>
</comment>
<keyword evidence="7 10" id="KW-1133">Transmembrane helix</keyword>
<comment type="similarity">
    <text evidence="2">Belongs to the oligopeptide OPT transporter (TC 2.A.67.1) family.</text>
</comment>
<dbReference type="GO" id="GO:0016020">
    <property type="term" value="C:membrane"/>
    <property type="evidence" value="ECO:0007669"/>
    <property type="project" value="UniProtKB-SubCell"/>
</dbReference>
<organism evidence="11 12">
    <name type="scientific">Dioscorea cayennensis subsp. rotundata</name>
    <name type="common">White Guinea yam</name>
    <name type="synonym">Dioscorea rotundata</name>
    <dbReference type="NCBI Taxonomy" id="55577"/>
    <lineage>
        <taxon>Eukaryota</taxon>
        <taxon>Viridiplantae</taxon>
        <taxon>Streptophyta</taxon>
        <taxon>Embryophyta</taxon>
        <taxon>Tracheophyta</taxon>
        <taxon>Spermatophyta</taxon>
        <taxon>Magnoliopsida</taxon>
        <taxon>Liliopsida</taxon>
        <taxon>Dioscoreales</taxon>
        <taxon>Dioscoreaceae</taxon>
        <taxon>Dioscorea</taxon>
    </lineage>
</organism>
<evidence type="ECO:0000256" key="5">
    <source>
        <dbReference type="ARBA" id="ARBA00022856"/>
    </source>
</evidence>
<reference evidence="12" key="1">
    <citation type="submission" date="2025-08" db="UniProtKB">
        <authorList>
            <consortium name="RefSeq"/>
        </authorList>
    </citation>
    <scope>IDENTIFICATION</scope>
</reference>
<evidence type="ECO:0000313" key="11">
    <source>
        <dbReference type="Proteomes" id="UP001515500"/>
    </source>
</evidence>
<keyword evidence="3" id="KW-0813">Transport</keyword>
<evidence type="ECO:0000256" key="4">
    <source>
        <dbReference type="ARBA" id="ARBA00022692"/>
    </source>
</evidence>
<evidence type="ECO:0000313" key="12">
    <source>
        <dbReference type="RefSeq" id="XP_039129051.1"/>
    </source>
</evidence>
<feature type="transmembrane region" description="Helical" evidence="10">
    <location>
        <begin position="169"/>
        <end position="190"/>
    </location>
</feature>
<accession>A0AB40BP29</accession>
<evidence type="ECO:0000256" key="10">
    <source>
        <dbReference type="SAM" id="Phobius"/>
    </source>
</evidence>
<evidence type="ECO:0000256" key="2">
    <source>
        <dbReference type="ARBA" id="ARBA00005484"/>
    </source>
</evidence>
<dbReference type="GO" id="GO:0035673">
    <property type="term" value="F:oligopeptide transmembrane transporter activity"/>
    <property type="evidence" value="ECO:0007669"/>
    <property type="project" value="InterPro"/>
</dbReference>
<evidence type="ECO:0000256" key="3">
    <source>
        <dbReference type="ARBA" id="ARBA00022448"/>
    </source>
</evidence>
<feature type="transmembrane region" description="Helical" evidence="10">
    <location>
        <begin position="643"/>
        <end position="665"/>
    </location>
</feature>